<accession>A0ABC9S9U3</accession>
<dbReference type="PANTHER" id="PTHR30255">
    <property type="entry name" value="SINGLE-STRANDED-DNA-SPECIFIC EXONUCLEASE RECJ"/>
    <property type="match status" value="1"/>
</dbReference>
<reference evidence="1 2" key="1">
    <citation type="submission" date="2012-12" db="EMBL/GenBank/DDBJ databases">
        <authorList>
            <person name="Weinstock G."/>
            <person name="Sodergren E."/>
            <person name="Lobos E.A."/>
            <person name="Fulton L."/>
            <person name="Fulton R."/>
            <person name="Courtney L."/>
            <person name="Fronick C."/>
            <person name="O'Laughlin M."/>
            <person name="Godfrey J."/>
            <person name="Wilson R.M."/>
            <person name="Miner T."/>
            <person name="Farmer C."/>
            <person name="Delehaunty K."/>
            <person name="Cordes M."/>
            <person name="Minx P."/>
            <person name="Tomlinson C."/>
            <person name="Chen J."/>
            <person name="Wollam A."/>
            <person name="Pepin K.H."/>
            <person name="Bhonagiri V."/>
            <person name="Zhang X."/>
            <person name="Suruliraj S."/>
            <person name="Antonio M."/>
            <person name="Secka O."/>
            <person name="Thomas J."/>
            <person name="Warren W."/>
            <person name="Mitreva M."/>
            <person name="Mardis E.R."/>
            <person name="Wilson R.K."/>
        </authorList>
    </citation>
    <scope>NUCLEOTIDE SEQUENCE [LARGE SCALE GENOMIC DNA]</scope>
    <source>
        <strain evidence="1 2">HP260AFii</strain>
    </source>
</reference>
<comment type="caution">
    <text evidence="1">The sequence shown here is derived from an EMBL/GenBank/DDBJ whole genome shotgun (WGS) entry which is preliminary data.</text>
</comment>
<dbReference type="Gene3D" id="3.10.310.30">
    <property type="match status" value="1"/>
</dbReference>
<proteinExistence type="predicted"/>
<dbReference type="PANTHER" id="PTHR30255:SF2">
    <property type="entry name" value="SINGLE-STRANDED-DNA-SPECIFIC EXONUCLEASE RECJ"/>
    <property type="match status" value="1"/>
</dbReference>
<dbReference type="EMBL" id="APEZ01000024">
    <property type="protein sequence ID" value="EMH67196.1"/>
    <property type="molecule type" value="Genomic_DNA"/>
</dbReference>
<gene>
    <name evidence="1" type="ORF">HMPREF1449_00737</name>
</gene>
<dbReference type="AlphaFoldDB" id="A0ABC9S9U3"/>
<evidence type="ECO:0000313" key="1">
    <source>
        <dbReference type="EMBL" id="EMH67196.1"/>
    </source>
</evidence>
<dbReference type="SUPFAM" id="SSF64182">
    <property type="entry name" value="DHH phosphoesterases"/>
    <property type="match status" value="1"/>
</dbReference>
<organism evidence="1 2">
    <name type="scientific">Helicobacter pylori HP260AFii</name>
    <dbReference type="NCBI Taxonomy" id="1159077"/>
    <lineage>
        <taxon>Bacteria</taxon>
        <taxon>Pseudomonadati</taxon>
        <taxon>Campylobacterota</taxon>
        <taxon>Epsilonproteobacteria</taxon>
        <taxon>Campylobacterales</taxon>
        <taxon>Helicobacteraceae</taxon>
        <taxon>Helicobacter</taxon>
    </lineage>
</organism>
<evidence type="ECO:0000313" key="2">
    <source>
        <dbReference type="Proteomes" id="UP000011945"/>
    </source>
</evidence>
<sequence>MVKESEENAQIFSCNKILVAILDESCSIKVGISGLVANNFLKKYPFNHSLCIYKDNKDGYSGSARGDGTFLSQIKTIPLIQAGGHEEAFGLSFAKEDFKKVMKSLQAL</sequence>
<evidence type="ECO:0008006" key="3">
    <source>
        <dbReference type="Google" id="ProtNLM"/>
    </source>
</evidence>
<dbReference type="InterPro" id="IPR051673">
    <property type="entry name" value="SSDNA_exonuclease_RecJ"/>
</dbReference>
<name>A0ABC9S9U3_HELPX</name>
<dbReference type="Proteomes" id="UP000011945">
    <property type="component" value="Unassembled WGS sequence"/>
</dbReference>
<protein>
    <recommendedName>
        <fullName evidence="3">DHHA1 domain-containing protein</fullName>
    </recommendedName>
</protein>
<dbReference type="InterPro" id="IPR038763">
    <property type="entry name" value="DHH_sf"/>
</dbReference>